<evidence type="ECO:0000256" key="2">
    <source>
        <dbReference type="ARBA" id="ARBA00012052"/>
    </source>
</evidence>
<dbReference type="Gene3D" id="3.30.70.890">
    <property type="entry name" value="GHMP kinase, C-terminal domain"/>
    <property type="match status" value="1"/>
</dbReference>
<dbReference type="OrthoDB" id="3191556at2759"/>
<keyword evidence="3" id="KW-0808">Transferase</keyword>
<dbReference type="EC" id="2.7.1.148" evidence="2"/>
<evidence type="ECO:0000256" key="6">
    <source>
        <dbReference type="ARBA" id="ARBA00022840"/>
    </source>
</evidence>
<evidence type="ECO:0000256" key="9">
    <source>
        <dbReference type="ARBA" id="ARBA00023221"/>
    </source>
</evidence>
<sequence length="310" mass="33743">MSVTPQSEITLQVPAKINPQIRVGPLQQDGYHDITLAYQAISIYDTLKIRHNPNGPTIQVNGMDSDRVPSTEQNLVVKAAKILAAGAKIEPLLHFKLFKCIPSEAGLGGGSADAAAALVGCNILWNLKRSDEDLMQLGAHLGEDVPFFIKGMMAIGLGHKQPLIQLQTSNYTWNWVLGVPHRGLSTKAVFNKYDEILAQSNISDEKHRMRRKDCIDTYWGTTDPEGLALKLVNDLELPSAQLLPDIGIALQAGKRAGALRSLMCGSGSTCAFLARDEMHANALMSELKKCDVFREVQVATGPVEGVKVIH</sequence>
<evidence type="ECO:0000256" key="8">
    <source>
        <dbReference type="ARBA" id="ARBA00023166"/>
    </source>
</evidence>
<dbReference type="Gene3D" id="3.30.230.10">
    <property type="match status" value="1"/>
</dbReference>
<feature type="domain" description="GHMP kinase N-terminal" evidence="11">
    <location>
        <begin position="74"/>
        <end position="151"/>
    </location>
</feature>
<proteinExistence type="inferred from homology"/>
<dbReference type="STRING" id="303698.A0A1V6TB14"/>
<dbReference type="PANTHER" id="PTHR43527:SF2">
    <property type="entry name" value="4-DIPHOSPHOCYTIDYL-2-C-METHYL-D-ERYTHRITOL KINASE, CHLOROPLASTIC"/>
    <property type="match status" value="1"/>
</dbReference>
<evidence type="ECO:0000259" key="11">
    <source>
        <dbReference type="Pfam" id="PF00288"/>
    </source>
</evidence>
<dbReference type="PANTHER" id="PTHR43527">
    <property type="entry name" value="4-DIPHOSPHOCYTIDYL-2-C-METHYL-D-ERYTHRITOL KINASE, CHLOROPLASTIC"/>
    <property type="match status" value="1"/>
</dbReference>
<dbReference type="InterPro" id="IPR006204">
    <property type="entry name" value="GHMP_kinase_N_dom"/>
</dbReference>
<evidence type="ECO:0000256" key="5">
    <source>
        <dbReference type="ARBA" id="ARBA00022777"/>
    </source>
</evidence>
<evidence type="ECO:0000256" key="7">
    <source>
        <dbReference type="ARBA" id="ARBA00023011"/>
    </source>
</evidence>
<protein>
    <recommendedName>
        <fullName evidence="2">4-(cytidine 5'-diphospho)-2-C-methyl-D-erythritol kinase</fullName>
        <ecNumber evidence="2">2.7.1.148</ecNumber>
    </recommendedName>
    <alternativeName>
        <fullName evidence="10">4-(cytidine-5'-diphospho)-2-C-methyl-D-erythritol kinase</fullName>
    </alternativeName>
</protein>
<dbReference type="SUPFAM" id="SSF55060">
    <property type="entry name" value="GHMP Kinase, C-terminal domain"/>
    <property type="match status" value="1"/>
</dbReference>
<keyword evidence="6" id="KW-0067">ATP-binding</keyword>
<keyword evidence="5" id="KW-0418">Kinase</keyword>
<evidence type="ECO:0000313" key="14">
    <source>
        <dbReference type="Proteomes" id="UP000191285"/>
    </source>
</evidence>
<keyword evidence="4" id="KW-0547">Nucleotide-binding</keyword>
<evidence type="ECO:0000256" key="1">
    <source>
        <dbReference type="ARBA" id="ARBA00009684"/>
    </source>
</evidence>
<keyword evidence="7" id="KW-0756">Sterol biosynthesis</keyword>
<feature type="domain" description="GHMP kinase C-terminal" evidence="12">
    <location>
        <begin position="233"/>
        <end position="289"/>
    </location>
</feature>
<dbReference type="GO" id="GO:0005524">
    <property type="term" value="F:ATP binding"/>
    <property type="evidence" value="ECO:0007669"/>
    <property type="project" value="UniProtKB-KW"/>
</dbReference>
<keyword evidence="9" id="KW-0443">Lipid metabolism</keyword>
<evidence type="ECO:0000256" key="3">
    <source>
        <dbReference type="ARBA" id="ARBA00022679"/>
    </source>
</evidence>
<name>A0A1V6TB14_9EURO</name>
<dbReference type="GO" id="GO:0016114">
    <property type="term" value="P:terpenoid biosynthetic process"/>
    <property type="evidence" value="ECO:0007669"/>
    <property type="project" value="InterPro"/>
</dbReference>
<dbReference type="NCBIfam" id="NF002870">
    <property type="entry name" value="PRK03188.1"/>
    <property type="match status" value="1"/>
</dbReference>
<dbReference type="InterPro" id="IPR004424">
    <property type="entry name" value="IspE"/>
</dbReference>
<dbReference type="InterPro" id="IPR036554">
    <property type="entry name" value="GHMP_kinase_C_sf"/>
</dbReference>
<dbReference type="NCBIfam" id="TIGR00154">
    <property type="entry name" value="ispE"/>
    <property type="match status" value="1"/>
</dbReference>
<dbReference type="Pfam" id="PF08544">
    <property type="entry name" value="GHMP_kinases_C"/>
    <property type="match status" value="1"/>
</dbReference>
<dbReference type="AlphaFoldDB" id="A0A1V6TB14"/>
<dbReference type="Pfam" id="PF00288">
    <property type="entry name" value="GHMP_kinases_N"/>
    <property type="match status" value="1"/>
</dbReference>
<dbReference type="InterPro" id="IPR014721">
    <property type="entry name" value="Ribsml_uS5_D2-typ_fold_subgr"/>
</dbReference>
<keyword evidence="14" id="KW-1185">Reference proteome</keyword>
<comment type="caution">
    <text evidence="13">The sequence shown here is derived from an EMBL/GenBank/DDBJ whole genome shotgun (WGS) entry which is preliminary data.</text>
</comment>
<dbReference type="InterPro" id="IPR020568">
    <property type="entry name" value="Ribosomal_Su5_D2-typ_SF"/>
</dbReference>
<reference evidence="14" key="1">
    <citation type="journal article" date="2017" name="Nat. Microbiol.">
        <title>Global analysis of biosynthetic gene clusters reveals vast potential of secondary metabolite production in Penicillium species.</title>
        <authorList>
            <person name="Nielsen J.C."/>
            <person name="Grijseels S."/>
            <person name="Prigent S."/>
            <person name="Ji B."/>
            <person name="Dainat J."/>
            <person name="Nielsen K.F."/>
            <person name="Frisvad J.C."/>
            <person name="Workman M."/>
            <person name="Nielsen J."/>
        </authorList>
    </citation>
    <scope>NUCLEOTIDE SEQUENCE [LARGE SCALE GENOMIC DNA]</scope>
    <source>
        <strain evidence="14">IBT 24891</strain>
    </source>
</reference>
<dbReference type="Proteomes" id="UP000191285">
    <property type="component" value="Unassembled WGS sequence"/>
</dbReference>
<comment type="similarity">
    <text evidence="1">Belongs to the GHMP kinase family. IspE subfamily.</text>
</comment>
<keyword evidence="8" id="KW-1207">Sterol metabolism</keyword>
<keyword evidence="7" id="KW-0444">Lipid biosynthesis</keyword>
<evidence type="ECO:0000313" key="13">
    <source>
        <dbReference type="EMBL" id="OQE23140.1"/>
    </source>
</evidence>
<dbReference type="GO" id="GO:0050515">
    <property type="term" value="F:4-(cytidine 5'-diphospho)-2-C-methyl-D-erythritol kinase activity"/>
    <property type="evidence" value="ECO:0007669"/>
    <property type="project" value="UniProtKB-EC"/>
</dbReference>
<keyword evidence="7" id="KW-0752">Steroid biosynthesis</keyword>
<evidence type="ECO:0000256" key="4">
    <source>
        <dbReference type="ARBA" id="ARBA00022741"/>
    </source>
</evidence>
<dbReference type="InterPro" id="IPR013750">
    <property type="entry name" value="GHMP_kinase_C_dom"/>
</dbReference>
<gene>
    <name evidence="13" type="ORF">PENSTE_c009G05982</name>
</gene>
<evidence type="ECO:0000259" key="12">
    <source>
        <dbReference type="Pfam" id="PF08544"/>
    </source>
</evidence>
<dbReference type="GO" id="GO:0016126">
    <property type="term" value="P:sterol biosynthetic process"/>
    <property type="evidence" value="ECO:0007669"/>
    <property type="project" value="UniProtKB-KW"/>
</dbReference>
<accession>A0A1V6TB14</accession>
<dbReference type="EMBL" id="MLKD01000009">
    <property type="protein sequence ID" value="OQE23140.1"/>
    <property type="molecule type" value="Genomic_DNA"/>
</dbReference>
<dbReference type="PIRSF" id="PIRSF010376">
    <property type="entry name" value="IspE"/>
    <property type="match status" value="1"/>
</dbReference>
<keyword evidence="9" id="KW-0753">Steroid metabolism</keyword>
<dbReference type="HAMAP" id="MF_00061">
    <property type="entry name" value="IspE"/>
    <property type="match status" value="1"/>
</dbReference>
<organism evidence="13 14">
    <name type="scientific">Penicillium steckii</name>
    <dbReference type="NCBI Taxonomy" id="303698"/>
    <lineage>
        <taxon>Eukaryota</taxon>
        <taxon>Fungi</taxon>
        <taxon>Dikarya</taxon>
        <taxon>Ascomycota</taxon>
        <taxon>Pezizomycotina</taxon>
        <taxon>Eurotiomycetes</taxon>
        <taxon>Eurotiomycetidae</taxon>
        <taxon>Eurotiales</taxon>
        <taxon>Aspergillaceae</taxon>
        <taxon>Penicillium</taxon>
    </lineage>
</organism>
<dbReference type="SUPFAM" id="SSF54211">
    <property type="entry name" value="Ribosomal protein S5 domain 2-like"/>
    <property type="match status" value="1"/>
</dbReference>
<evidence type="ECO:0000256" key="10">
    <source>
        <dbReference type="ARBA" id="ARBA00032554"/>
    </source>
</evidence>